<evidence type="ECO:0000313" key="3">
    <source>
        <dbReference type="Proteomes" id="UP000028492"/>
    </source>
</evidence>
<name>A0A075V4A3_9PSEU</name>
<dbReference type="RefSeq" id="WP_038518512.1">
    <property type="nucleotide sequence ID" value="NZ_CP008953.1"/>
</dbReference>
<protein>
    <submittedName>
        <fullName evidence="2">Conserved putative membrane protein</fullName>
    </submittedName>
</protein>
<keyword evidence="1" id="KW-0812">Transmembrane</keyword>
<dbReference type="STRING" id="208439.AJAP_32700"/>
<evidence type="ECO:0000256" key="1">
    <source>
        <dbReference type="SAM" id="Phobius"/>
    </source>
</evidence>
<dbReference type="HOGENOM" id="CLU_1583135_0_0_11"/>
<proteinExistence type="predicted"/>
<keyword evidence="1" id="KW-1133">Transmembrane helix</keyword>
<organism evidence="2 3">
    <name type="scientific">Amycolatopsis japonica</name>
    <dbReference type="NCBI Taxonomy" id="208439"/>
    <lineage>
        <taxon>Bacteria</taxon>
        <taxon>Bacillati</taxon>
        <taxon>Actinomycetota</taxon>
        <taxon>Actinomycetes</taxon>
        <taxon>Pseudonocardiales</taxon>
        <taxon>Pseudonocardiaceae</taxon>
        <taxon>Amycolatopsis</taxon>
        <taxon>Amycolatopsis japonica group</taxon>
    </lineage>
</organism>
<dbReference type="AlphaFoldDB" id="A0A075V4A3"/>
<dbReference type="Proteomes" id="UP000028492">
    <property type="component" value="Chromosome"/>
</dbReference>
<evidence type="ECO:0000313" key="2">
    <source>
        <dbReference type="EMBL" id="AIG79354.1"/>
    </source>
</evidence>
<keyword evidence="1" id="KW-0472">Membrane</keyword>
<reference evidence="2 3" key="1">
    <citation type="journal article" date="2014" name="J. Biotechnol.">
        <title>Complete genome sequence of the actinobacterium Amycolatopsis japonica MG417-CF17(T) (=DSM 44213T) producing (S,S)-N,N'-ethylenediaminedisuccinic acid.</title>
        <authorList>
            <person name="Stegmann E."/>
            <person name="Albersmeier A."/>
            <person name="Spohn M."/>
            <person name="Gert H."/>
            <person name="Weber T."/>
            <person name="Wohlleben W."/>
            <person name="Kalinowski J."/>
            <person name="Ruckert C."/>
        </authorList>
    </citation>
    <scope>NUCLEOTIDE SEQUENCE [LARGE SCALE GENOMIC DNA]</scope>
    <source>
        <strain evidence="3">MG417-CF17 (DSM 44213)</strain>
    </source>
</reference>
<keyword evidence="3" id="KW-1185">Reference proteome</keyword>
<feature type="transmembrane region" description="Helical" evidence="1">
    <location>
        <begin position="9"/>
        <end position="28"/>
    </location>
</feature>
<dbReference type="EMBL" id="CP008953">
    <property type="protein sequence ID" value="AIG79354.1"/>
    <property type="molecule type" value="Genomic_DNA"/>
</dbReference>
<dbReference type="KEGG" id="aja:AJAP_32700"/>
<sequence length="173" mass="19371">MAEYDNRPFHVVAVVLGLIAGMIGRAVTYPHPQAWLFGAAAALAVLVPAETAFFVLNGRRRKPVREAREKKRAPQPVRHDHFSLLGRALTAIETLRPGETELSGAFRRAAARLEEHKNRNTPEVDELRDETSQITDRLERHVRDGTPVGVVLVQRMRLYQERLEVALAAVEPG</sequence>
<gene>
    <name evidence="2" type="ORF">AJAP_32700</name>
</gene>
<accession>A0A075V4A3</accession>
<feature type="transmembrane region" description="Helical" evidence="1">
    <location>
        <begin position="34"/>
        <end position="56"/>
    </location>
</feature>